<comment type="similarity">
    <text evidence="1">Belongs to the glutaredoxin family. CGFS subfamily.</text>
</comment>
<dbReference type="InterPro" id="IPR002109">
    <property type="entry name" value="Glutaredoxin"/>
</dbReference>
<protein>
    <recommendedName>
        <fullName evidence="7">Glutaredoxin domain-containing protein</fullName>
    </recommendedName>
</protein>
<reference evidence="8 9" key="1">
    <citation type="journal article" date="2024" name="Nat. Commun.">
        <title>Phylogenomics reveals the evolutionary origins of lichenization in chlorophyte algae.</title>
        <authorList>
            <person name="Puginier C."/>
            <person name="Libourel C."/>
            <person name="Otte J."/>
            <person name="Skaloud P."/>
            <person name="Haon M."/>
            <person name="Grisel S."/>
            <person name="Petersen M."/>
            <person name="Berrin J.G."/>
            <person name="Delaux P.M."/>
            <person name="Dal Grande F."/>
            <person name="Keller J."/>
        </authorList>
    </citation>
    <scope>NUCLEOTIDE SEQUENCE [LARGE SCALE GENOMIC DNA]</scope>
    <source>
        <strain evidence="8 9">SAG 2036</strain>
    </source>
</reference>
<dbReference type="InterPro" id="IPR033658">
    <property type="entry name" value="GRX_PICOT-like"/>
</dbReference>
<dbReference type="PROSITE" id="PS51354">
    <property type="entry name" value="GLUTAREDOXIN_2"/>
    <property type="match status" value="1"/>
</dbReference>
<name>A0AAW1PYW5_9CHLO</name>
<comment type="caution">
    <text evidence="8">The sequence shown here is derived from an EMBL/GenBank/DDBJ whole genome shotgun (WGS) entry which is preliminary data.</text>
</comment>
<evidence type="ECO:0000256" key="5">
    <source>
        <dbReference type="ARBA" id="ARBA00023014"/>
    </source>
</evidence>
<keyword evidence="6" id="KW-0676">Redox-active center</keyword>
<keyword evidence="4" id="KW-0408">Iron</keyword>
<dbReference type="SUPFAM" id="SSF52833">
    <property type="entry name" value="Thioredoxin-like"/>
    <property type="match status" value="1"/>
</dbReference>
<organism evidence="8 9">
    <name type="scientific">Symbiochloris irregularis</name>
    <dbReference type="NCBI Taxonomy" id="706552"/>
    <lineage>
        <taxon>Eukaryota</taxon>
        <taxon>Viridiplantae</taxon>
        <taxon>Chlorophyta</taxon>
        <taxon>core chlorophytes</taxon>
        <taxon>Trebouxiophyceae</taxon>
        <taxon>Trebouxiales</taxon>
        <taxon>Trebouxiaceae</taxon>
        <taxon>Symbiochloris</taxon>
    </lineage>
</organism>
<accession>A0AAW1PYW5</accession>
<evidence type="ECO:0000256" key="2">
    <source>
        <dbReference type="ARBA" id="ARBA00022714"/>
    </source>
</evidence>
<dbReference type="PANTHER" id="PTHR10293">
    <property type="entry name" value="GLUTAREDOXIN FAMILY MEMBER"/>
    <property type="match status" value="1"/>
</dbReference>
<dbReference type="Pfam" id="PF00462">
    <property type="entry name" value="Glutaredoxin"/>
    <property type="match status" value="1"/>
</dbReference>
<dbReference type="EMBL" id="JALJOQ010000005">
    <property type="protein sequence ID" value="KAK9813398.1"/>
    <property type="molecule type" value="Genomic_DNA"/>
</dbReference>
<evidence type="ECO:0000256" key="4">
    <source>
        <dbReference type="ARBA" id="ARBA00023004"/>
    </source>
</evidence>
<dbReference type="AlphaFoldDB" id="A0AAW1PYW5"/>
<keyword evidence="5" id="KW-0411">Iron-sulfur</keyword>
<gene>
    <name evidence="8" type="ORF">WJX73_005845</name>
</gene>
<dbReference type="FunFam" id="3.40.30.10:FF:000005">
    <property type="entry name" value="Glutaredoxin 5"/>
    <property type="match status" value="1"/>
</dbReference>
<evidence type="ECO:0000256" key="3">
    <source>
        <dbReference type="ARBA" id="ARBA00022723"/>
    </source>
</evidence>
<dbReference type="InterPro" id="IPR036249">
    <property type="entry name" value="Thioredoxin-like_sf"/>
</dbReference>
<evidence type="ECO:0000256" key="6">
    <source>
        <dbReference type="ARBA" id="ARBA00023284"/>
    </source>
</evidence>
<proteinExistence type="inferred from homology"/>
<dbReference type="PANTHER" id="PTHR10293:SF16">
    <property type="entry name" value="GLUTAREDOXIN-RELATED PROTEIN 5, MITOCHONDRIAL"/>
    <property type="match status" value="1"/>
</dbReference>
<feature type="domain" description="Glutaredoxin" evidence="7">
    <location>
        <begin position="67"/>
        <end position="131"/>
    </location>
</feature>
<evidence type="ECO:0000259" key="7">
    <source>
        <dbReference type="Pfam" id="PF00462"/>
    </source>
</evidence>
<dbReference type="GO" id="GO:0046872">
    <property type="term" value="F:metal ion binding"/>
    <property type="evidence" value="ECO:0007669"/>
    <property type="project" value="UniProtKB-KW"/>
</dbReference>
<sequence length="164" mass="18244">MLRAFRSVCQQQQQLQSARRSGWSALQELGYSSAADGVHSDFQPKSHIESPKSVDEQIKKDIEDNRVFLYMKGNPAAPQCGFSNTVCKILDAYDVKFASADVLQDEELREGIKKYSEWPTIPQLFVNGEFVGGADILMGMHKEGELEKLFSDPHGKEAGAHHGS</sequence>
<keyword evidence="3" id="KW-0479">Metal-binding</keyword>
<evidence type="ECO:0000313" key="9">
    <source>
        <dbReference type="Proteomes" id="UP001465755"/>
    </source>
</evidence>
<dbReference type="Proteomes" id="UP001465755">
    <property type="component" value="Unassembled WGS sequence"/>
</dbReference>
<evidence type="ECO:0000256" key="1">
    <source>
        <dbReference type="ARBA" id="ARBA00008983"/>
    </source>
</evidence>
<keyword evidence="2" id="KW-0001">2Fe-2S</keyword>
<dbReference type="CDD" id="cd03028">
    <property type="entry name" value="GRX_PICOT_like"/>
    <property type="match status" value="1"/>
</dbReference>
<dbReference type="GO" id="GO:0051537">
    <property type="term" value="F:2 iron, 2 sulfur cluster binding"/>
    <property type="evidence" value="ECO:0007669"/>
    <property type="project" value="UniProtKB-KW"/>
</dbReference>
<evidence type="ECO:0000313" key="8">
    <source>
        <dbReference type="EMBL" id="KAK9813398.1"/>
    </source>
</evidence>
<keyword evidence="9" id="KW-1185">Reference proteome</keyword>
<dbReference type="Gene3D" id="3.40.30.10">
    <property type="entry name" value="Glutaredoxin"/>
    <property type="match status" value="1"/>
</dbReference>
<dbReference type="InterPro" id="IPR004480">
    <property type="entry name" value="Monothiol_GRX-rel"/>
</dbReference>
<dbReference type="NCBIfam" id="TIGR00365">
    <property type="entry name" value="Grx4 family monothiol glutaredoxin"/>
    <property type="match status" value="1"/>
</dbReference>
<dbReference type="GO" id="GO:0005759">
    <property type="term" value="C:mitochondrial matrix"/>
    <property type="evidence" value="ECO:0007669"/>
    <property type="project" value="TreeGrafter"/>
</dbReference>